<keyword evidence="3" id="KW-1185">Reference proteome</keyword>
<evidence type="ECO:0000256" key="1">
    <source>
        <dbReference type="SAM" id="MobiDB-lite"/>
    </source>
</evidence>
<dbReference type="OrthoDB" id="5148800at2"/>
<name>A0A5C8Z5N6_9ACTN</name>
<evidence type="ECO:0000313" key="2">
    <source>
        <dbReference type="EMBL" id="TXR52664.1"/>
    </source>
</evidence>
<evidence type="ECO:0000313" key="3">
    <source>
        <dbReference type="Proteomes" id="UP000321234"/>
    </source>
</evidence>
<dbReference type="AlphaFoldDB" id="A0A5C8Z5N6"/>
<gene>
    <name evidence="2" type="ORF">FMM08_18070</name>
</gene>
<sequence>MSGAPDGWSRYARWEGTYRVLDRTVESSPRARRVLRALVVVWLVVAVRWVVHLVSSDGWGGLAGPVAWALIYLAWDVFSGHRPVGTSLGPAGLSVRAHPFRLRTVAWEDVVAVEPAGRFEDAPAALLSGGARLSLVGVPADVTEAMAAVTRPKTEPEPVRRTSPAARRPEPGEDLDGPFHRGPARR</sequence>
<protein>
    <recommendedName>
        <fullName evidence="4">PH domain-containing protein</fullName>
    </recommendedName>
</protein>
<dbReference type="Proteomes" id="UP000321234">
    <property type="component" value="Unassembled WGS sequence"/>
</dbReference>
<dbReference type="EMBL" id="VKAC01000012">
    <property type="protein sequence ID" value="TXR52664.1"/>
    <property type="molecule type" value="Genomic_DNA"/>
</dbReference>
<organism evidence="2 3">
    <name type="scientific">Quadrisphaera setariae</name>
    <dbReference type="NCBI Taxonomy" id="2593304"/>
    <lineage>
        <taxon>Bacteria</taxon>
        <taxon>Bacillati</taxon>
        <taxon>Actinomycetota</taxon>
        <taxon>Actinomycetes</taxon>
        <taxon>Kineosporiales</taxon>
        <taxon>Kineosporiaceae</taxon>
        <taxon>Quadrisphaera</taxon>
    </lineage>
</organism>
<proteinExistence type="predicted"/>
<evidence type="ECO:0008006" key="4">
    <source>
        <dbReference type="Google" id="ProtNLM"/>
    </source>
</evidence>
<accession>A0A5C8Z5N6</accession>
<dbReference type="RefSeq" id="WP_147927786.1">
    <property type="nucleotide sequence ID" value="NZ_VKAC01000012.1"/>
</dbReference>
<comment type="caution">
    <text evidence="2">The sequence shown here is derived from an EMBL/GenBank/DDBJ whole genome shotgun (WGS) entry which is preliminary data.</text>
</comment>
<reference evidence="2 3" key="1">
    <citation type="submission" date="2019-07" db="EMBL/GenBank/DDBJ databases">
        <title>Quadrisphaera sp. strain DD2A genome sequencing and assembly.</title>
        <authorList>
            <person name="Kim I."/>
        </authorList>
    </citation>
    <scope>NUCLEOTIDE SEQUENCE [LARGE SCALE GENOMIC DNA]</scope>
    <source>
        <strain evidence="2 3">DD2A</strain>
    </source>
</reference>
<feature type="region of interest" description="Disordered" evidence="1">
    <location>
        <begin position="148"/>
        <end position="186"/>
    </location>
</feature>